<keyword evidence="2" id="KW-1185">Reference proteome</keyword>
<sequence>MPNILFASNSISHFPGSRIGSPEWAFDSRRVPYSIEFPLETIAASPAFTETSTDETWIHFRVGAQVWWVNNDNPLVEVVDINGDRICQLSFRNRPENGWTLRTAMDGKTFSDVRYVPFLGETLRTIDIQIKLGTLQAEFRVYVNELLLIERSFAYNQLNARKPRFIWLGGAFRGLSSDPMSFYEPHYSEIIIADGDTRNARLDLLRPVSAGAYGNWNGPLVSLSDDDPTTGMTTVSPNQSQTTILTPYTGANNISNIVQVTTTVRGLNSPTKLRHLIRMSGVDYLTPDFNVPFSKEYQVTDWKQNPATSQPWAATDLVNVEYGFRSIA</sequence>
<dbReference type="KEGG" id="vg:7874813"/>
<protein>
    <submittedName>
        <fullName evidence="1">N4 gp53-like protein</fullName>
    </submittedName>
</protein>
<organism evidence="1 2">
    <name type="scientific">Sulfitobacter phage EE36phi1</name>
    <dbReference type="NCBI Taxonomy" id="490913"/>
    <lineage>
        <taxon>Viruses</taxon>
        <taxon>Duplodnaviria</taxon>
        <taxon>Heunggongvirae</taxon>
        <taxon>Uroviricota</taxon>
        <taxon>Caudoviricetes</taxon>
        <taxon>Schitoviridae</taxon>
        <taxon>Rhodovirinae</taxon>
        <taxon>Aorunvirus</taxon>
        <taxon>Aorunvirus EE36phi1</taxon>
    </lineage>
</organism>
<dbReference type="EMBL" id="FJ591094">
    <property type="protein sequence ID" value="ACL81426.1"/>
    <property type="molecule type" value="Genomic_DNA"/>
</dbReference>
<dbReference type="RefSeq" id="YP_002899008.1">
    <property type="nucleotide sequence ID" value="NC_012696.1"/>
</dbReference>
<dbReference type="Proteomes" id="UP000002342">
    <property type="component" value="Segment"/>
</dbReference>
<dbReference type="GeneID" id="7874813"/>
<dbReference type="OrthoDB" id="8378at10239"/>
<proteinExistence type="predicted"/>
<reference evidence="1 2" key="1">
    <citation type="journal article" date="2009" name="Environ. Microbiol.">
        <title>Genome sequences of two novel phages infecting marine roseobacters.</title>
        <authorList>
            <person name="Zhao Y."/>
            <person name="Wang K."/>
            <person name="Jiao N."/>
            <person name="Chen F."/>
        </authorList>
    </citation>
    <scope>NUCLEOTIDE SEQUENCE</scope>
    <source>
        <strain evidence="1">EE36P1</strain>
    </source>
</reference>
<accession>C4NTG0</accession>
<evidence type="ECO:0000313" key="2">
    <source>
        <dbReference type="Proteomes" id="UP000002342"/>
    </source>
</evidence>
<evidence type="ECO:0000313" key="1">
    <source>
        <dbReference type="EMBL" id="ACL81426.1"/>
    </source>
</evidence>
<name>C4NTG0_9CAUD</name>